<dbReference type="InterPro" id="IPR056888">
    <property type="entry name" value="NET2A-D/KIP1-like_dom"/>
</dbReference>
<feature type="coiled-coil region" evidence="2">
    <location>
        <begin position="273"/>
        <end position="300"/>
    </location>
</feature>
<feature type="compositionally biased region" description="Basic and acidic residues" evidence="3">
    <location>
        <begin position="519"/>
        <end position="557"/>
    </location>
</feature>
<keyword evidence="1 2" id="KW-0175">Coiled coil</keyword>
<sequence length="960" mass="109884">MLRRAATNAYSWWWASHIRTKQSKWLEQSLQDMEDVVAESLKIIHGDGESFSQRAEMYYRKRPQLVGYVEEVFRAYRALAERYDHLSKDLQSANRTIASVFPEQVHYRMDEDEDDGEESFHGTNSLSQDHNNQTPKLGIPKAPNIPKKGFRSQSMFVSRKGPLRRIASSAKSPRTSTGSGLSKAEAIAEVDKLQKEILALQTEKEFVTSLYEHSYARNWEIEDQITEMQTRVCSLQDEFDISTVIEDNDARALMAATALSSCKETLAKLQYVHAQSSEEAKAAHQRVKEARDKFETLRDQFISKHKGQQDQGAETKSIEEEDLSSFEEEMQEHGVELLRDWITKKLEEDSGSSHTVTEMAEKIDELVNKVVTLETTVSSQTSLVKRLRSEADELQKNILSLEEDKEVLIDSEETRKKLKEVEEQLRSVKILNQSVKRQDNSLQTYFTEASCDLEHLSGKLNGVKLDEEGENMLLYKNRSVPDGELNEESEKSGDKTATMKDVETTKEEKEDYSVNLGEARNEDNKSNLKENNDFRTEEISEQMLKNKDDLSETRNNLDTESLDQGTGEEEDQSNWSQMFENELDEREKIMLEFSSVLRNYEDVKGKLNDVEKKNRDSISELSLQLYTRHYITSSPEYVDLHSQIRELKDTVETKDKEINILQQKLTCSGTSPEDSPCTPLIDYNYTPQEALVGTEAQETDSQDPENPSSNTDVSADSTSYAEQHQQVGNKGKIGILVKVRTNEPHKSHSLSTLEKKFRSDIDHLLEENLEFWLRFSTSVHQVRKFQNSIEDLKLELRKIRANNINMPQENLCSMQSEIKPIFRHLREISSELSLWLEHNEVLQEELQGRHPSLCTLQDEIAGAANPSNMAELSGYQAAKFQGEVLNMKQENSKVSSELHAGVSFVKGLKSEVENMLEQLNQEIGVNNNGHMEHSTSRGRIPLKSFLFGIKLKKQRQSIFA</sequence>
<dbReference type="InterPro" id="IPR056889">
    <property type="entry name" value="NET2A-D/KIP1-like_C"/>
</dbReference>
<gene>
    <name evidence="5" type="primary">NET2A</name>
    <name evidence="5" type="ORF">CR513_31974</name>
</gene>
<dbReference type="OrthoDB" id="616075at2759"/>
<feature type="region of interest" description="Disordered" evidence="3">
    <location>
        <begin position="694"/>
        <end position="725"/>
    </location>
</feature>
<feature type="coiled-coil region" evidence="2">
    <location>
        <begin position="356"/>
        <end position="438"/>
    </location>
</feature>
<evidence type="ECO:0000259" key="4">
    <source>
        <dbReference type="PROSITE" id="PS51774"/>
    </source>
</evidence>
<keyword evidence="6" id="KW-1185">Reference proteome</keyword>
<feature type="compositionally biased region" description="Polar residues" evidence="3">
    <location>
        <begin position="121"/>
        <end position="135"/>
    </location>
</feature>
<evidence type="ECO:0000256" key="3">
    <source>
        <dbReference type="SAM" id="MobiDB-lite"/>
    </source>
</evidence>
<name>A0A371G7Z7_MUCPR</name>
<feature type="compositionally biased region" description="Polar residues" evidence="3">
    <location>
        <begin position="704"/>
        <end position="725"/>
    </location>
</feature>
<dbReference type="InterPro" id="IPR011684">
    <property type="entry name" value="NAB"/>
</dbReference>
<protein>
    <submittedName>
        <fullName evidence="5">Protein NETWORKED 2A</fullName>
    </submittedName>
</protein>
<feature type="coiled-coil region" evidence="2">
    <location>
        <begin position="183"/>
        <end position="210"/>
    </location>
</feature>
<evidence type="ECO:0000313" key="6">
    <source>
        <dbReference type="Proteomes" id="UP000257109"/>
    </source>
</evidence>
<comment type="caution">
    <text evidence="5">The sequence shown here is derived from an EMBL/GenBank/DDBJ whole genome shotgun (WGS) entry which is preliminary data.</text>
</comment>
<evidence type="ECO:0000256" key="1">
    <source>
        <dbReference type="ARBA" id="ARBA00023054"/>
    </source>
</evidence>
<dbReference type="PANTHER" id="PTHR31631">
    <property type="entry name" value="PROTEIN NETWORKED 2D"/>
    <property type="match status" value="1"/>
</dbReference>
<feature type="region of interest" description="Disordered" evidence="3">
    <location>
        <begin position="476"/>
        <end position="575"/>
    </location>
</feature>
<reference evidence="5" key="1">
    <citation type="submission" date="2018-05" db="EMBL/GenBank/DDBJ databases">
        <title>Draft genome of Mucuna pruriens seed.</title>
        <authorList>
            <person name="Nnadi N.E."/>
            <person name="Vos R."/>
            <person name="Hasami M.H."/>
            <person name="Devisetty U.K."/>
            <person name="Aguiy J.C."/>
        </authorList>
    </citation>
    <scope>NUCLEOTIDE SEQUENCE [LARGE SCALE GENOMIC DNA]</scope>
    <source>
        <strain evidence="5">JCA_2017</strain>
    </source>
</reference>
<feature type="region of interest" description="Disordered" evidence="3">
    <location>
        <begin position="110"/>
        <end position="183"/>
    </location>
</feature>
<dbReference type="Pfam" id="PF25014">
    <property type="entry name" value="NET2A"/>
    <property type="match status" value="1"/>
</dbReference>
<feature type="domain" description="NAB" evidence="4">
    <location>
        <begin position="10"/>
        <end position="90"/>
    </location>
</feature>
<evidence type="ECO:0000256" key="2">
    <source>
        <dbReference type="SAM" id="Coils"/>
    </source>
</evidence>
<feature type="compositionally biased region" description="Polar residues" evidence="3">
    <location>
        <begin position="169"/>
        <end position="180"/>
    </location>
</feature>
<feature type="non-terminal residue" evidence="5">
    <location>
        <position position="1"/>
    </location>
</feature>
<feature type="compositionally biased region" description="Basic and acidic residues" evidence="3">
    <location>
        <begin position="488"/>
        <end position="512"/>
    </location>
</feature>
<organism evidence="5 6">
    <name type="scientific">Mucuna pruriens</name>
    <name type="common">Velvet bean</name>
    <name type="synonym">Dolichos pruriens</name>
    <dbReference type="NCBI Taxonomy" id="157652"/>
    <lineage>
        <taxon>Eukaryota</taxon>
        <taxon>Viridiplantae</taxon>
        <taxon>Streptophyta</taxon>
        <taxon>Embryophyta</taxon>
        <taxon>Tracheophyta</taxon>
        <taxon>Spermatophyta</taxon>
        <taxon>Magnoliopsida</taxon>
        <taxon>eudicotyledons</taxon>
        <taxon>Gunneridae</taxon>
        <taxon>Pentapetalae</taxon>
        <taxon>rosids</taxon>
        <taxon>fabids</taxon>
        <taxon>Fabales</taxon>
        <taxon>Fabaceae</taxon>
        <taxon>Papilionoideae</taxon>
        <taxon>50 kb inversion clade</taxon>
        <taxon>NPAAA clade</taxon>
        <taxon>indigoferoid/millettioid clade</taxon>
        <taxon>Phaseoleae</taxon>
        <taxon>Mucuna</taxon>
    </lineage>
</organism>
<dbReference type="Pfam" id="PF07765">
    <property type="entry name" value="KIP1"/>
    <property type="match status" value="1"/>
</dbReference>
<dbReference type="Proteomes" id="UP000257109">
    <property type="component" value="Unassembled WGS sequence"/>
</dbReference>
<dbReference type="PROSITE" id="PS51774">
    <property type="entry name" value="NAB"/>
    <property type="match status" value="1"/>
</dbReference>
<dbReference type="AlphaFoldDB" id="A0A371G7Z7"/>
<dbReference type="EMBL" id="QJKJ01006452">
    <property type="protein sequence ID" value="RDX86670.1"/>
    <property type="molecule type" value="Genomic_DNA"/>
</dbReference>
<dbReference type="PANTHER" id="PTHR31631:SF21">
    <property type="entry name" value="KINASE INTERACTING (KIP1-LIKE) FAMILY PROTEIN"/>
    <property type="match status" value="1"/>
</dbReference>
<evidence type="ECO:0000313" key="5">
    <source>
        <dbReference type="EMBL" id="RDX86670.1"/>
    </source>
</evidence>
<dbReference type="GO" id="GO:0003779">
    <property type="term" value="F:actin binding"/>
    <property type="evidence" value="ECO:0007669"/>
    <property type="project" value="InterPro"/>
</dbReference>
<proteinExistence type="predicted"/>
<dbReference type="Pfam" id="PF24918">
    <property type="entry name" value="NET2A_C"/>
    <property type="match status" value="1"/>
</dbReference>
<accession>A0A371G7Z7</accession>
<dbReference type="STRING" id="157652.A0A371G7Z7"/>